<evidence type="ECO:0000256" key="9">
    <source>
        <dbReference type="SAM" id="MobiDB-lite"/>
    </source>
</evidence>
<evidence type="ECO:0000256" key="2">
    <source>
        <dbReference type="ARBA" id="ARBA00010661"/>
    </source>
</evidence>
<dbReference type="Pfam" id="PF11955">
    <property type="entry name" value="PORR"/>
    <property type="match status" value="2"/>
</dbReference>
<keyword evidence="12" id="KW-1185">Reference proteome</keyword>
<organism evidence="11 12">
    <name type="scientific">Brassica napus</name>
    <name type="common">Rape</name>
    <dbReference type="NCBI Taxonomy" id="3708"/>
    <lineage>
        <taxon>Eukaryota</taxon>
        <taxon>Viridiplantae</taxon>
        <taxon>Streptophyta</taxon>
        <taxon>Embryophyta</taxon>
        <taxon>Tracheophyta</taxon>
        <taxon>Spermatophyta</taxon>
        <taxon>Magnoliopsida</taxon>
        <taxon>eudicotyledons</taxon>
        <taxon>Gunneridae</taxon>
        <taxon>Pentapetalae</taxon>
        <taxon>rosids</taxon>
        <taxon>malvids</taxon>
        <taxon>Brassicales</taxon>
        <taxon>Brassicaceae</taxon>
        <taxon>Brassiceae</taxon>
        <taxon>Brassica</taxon>
    </lineage>
</organism>
<protein>
    <recommendedName>
        <fullName evidence="10">PORR domain-containing protein</fullName>
    </recommendedName>
</protein>
<evidence type="ECO:0000256" key="1">
    <source>
        <dbReference type="ARBA" id="ARBA00004622"/>
    </source>
</evidence>
<feature type="region of interest" description="Disordered" evidence="9">
    <location>
        <begin position="348"/>
        <end position="378"/>
    </location>
</feature>
<evidence type="ECO:0000313" key="12">
    <source>
        <dbReference type="Proteomes" id="UP000824890"/>
    </source>
</evidence>
<evidence type="ECO:0000256" key="4">
    <source>
        <dbReference type="ARBA" id="ARBA00022531"/>
    </source>
</evidence>
<comment type="subcellular location">
    <subcellularLocation>
        <location evidence="1">Plastid</location>
        <location evidence="1">Chloroplast thylakoid membrane</location>
        <topology evidence="1">Peripheral membrane protein</topology>
        <orientation evidence="1">Lumenal side</orientation>
    </subcellularLocation>
</comment>
<evidence type="ECO:0000256" key="6">
    <source>
        <dbReference type="ARBA" id="ARBA00022836"/>
    </source>
</evidence>
<dbReference type="Proteomes" id="UP000824890">
    <property type="component" value="Unassembled WGS sequence"/>
</dbReference>
<dbReference type="EMBL" id="JAGKQM010000001">
    <property type="protein sequence ID" value="KAH0942189.1"/>
    <property type="molecule type" value="Genomic_DNA"/>
</dbReference>
<accession>A0ABQ8EKR8</accession>
<keyword evidence="8" id="KW-0472">Membrane</keyword>
<evidence type="ECO:0000256" key="8">
    <source>
        <dbReference type="ARBA" id="ARBA00023136"/>
    </source>
</evidence>
<dbReference type="InterPro" id="IPR008796">
    <property type="entry name" value="PSAN"/>
</dbReference>
<feature type="domain" description="PORR" evidence="10">
    <location>
        <begin position="164"/>
        <end position="316"/>
    </location>
</feature>
<reference evidence="11 12" key="1">
    <citation type="submission" date="2021-05" db="EMBL/GenBank/DDBJ databases">
        <title>Genome Assembly of Synthetic Allotetraploid Brassica napus Reveals Homoeologous Exchanges between Subgenomes.</title>
        <authorList>
            <person name="Davis J.T."/>
        </authorList>
    </citation>
    <scope>NUCLEOTIDE SEQUENCE [LARGE SCALE GENOMIC DNA]</scope>
    <source>
        <strain evidence="12">cv. Da-Ae</strain>
        <tissue evidence="11">Seedling</tissue>
    </source>
</reference>
<comment type="caution">
    <text evidence="11">The sequence shown here is derived from an EMBL/GenBank/DDBJ whole genome shotgun (WGS) entry which is preliminary data.</text>
</comment>
<keyword evidence="6" id="KW-0603">Photosystem I</keyword>
<name>A0ABQ8EKR8_BRANA</name>
<sequence>MVRVLGSSTAIQHHTKSIPLLIRRFSLPSTRKDPDLESALSRNKRWIVNSRLKNIILRCPNQVAPVKFLQKKFKTLDLQGKALNWLKKYPCCFDVYLEEDEYYCRLTKPMMALVEEEELVKEAQEPVLADRLAKLLMMSVGQRLNVVKLNELKRSFGFGDDYVLAVSAVEAAAVGNECGGSEASFSCSLPTTWTNPWERFMEFNASPYISPYREPGEVVEGSKESEKRSVGLVHELLSLTLWKKLSMVKLSHFKKEFGLPEKLNGMLLKHPGIFYVSNKYQVHTVLLREGYDGSELVQKDPLVVVKDKFGELMQQGLYEYNRRRYLANLEKKREKGIESVKSVVRKRDGIDHGDDDVDEQENHGGRPGGMFDPEERKSACQVQSRGLDKCRESFQMRGLRLRPHWKLDKFPKPSCLAEFIENEGYMSSIEPVHVSIKNQPIGNQIFATSEAPRPENRGGGTKDLSDNNWSLEHVARAFCEHRYDKPEKKSKPTKVETMFIASLTHDIICGKIQITGLIPLFEFTVNDISSKSTTLDKKIWVYMFITAACRSWIIHSPINSGSVKTFLAGALLIFVKRTFLPNGSITKEALGFWTVKLFRKMGCGCYCFPISEMGDACYAATSQWILFWLWELSFQQDFLSFFLAQRFTIGKALWFKVRDWSLRVRDVQCMDELIFLVLEVDCRTVSPRLLTDFGFPCSKGGPQTIQNLTKQFHPSLTEEEKIKKKEGKGLKFFFLEKRFNTQPIKTRETTWSFNGSHELECSHLYVISGAGSEELNQKVCLVNSSVGFEHTVPGIKAVLRVGGDVVNGRRSAMVILAATLFSSTYGSASANAGVIDDFYERSKPTKVKS</sequence>
<comment type="similarity">
    <text evidence="2">Belongs to the psaN family.</text>
</comment>
<proteinExistence type="inferred from homology"/>
<dbReference type="InterPro" id="IPR045040">
    <property type="entry name" value="PORR_fam"/>
</dbReference>
<keyword evidence="3" id="KW-0150">Chloroplast</keyword>
<keyword evidence="7" id="KW-0793">Thylakoid</keyword>
<evidence type="ECO:0000256" key="3">
    <source>
        <dbReference type="ARBA" id="ARBA00022528"/>
    </source>
</evidence>
<dbReference type="Pfam" id="PF05479">
    <property type="entry name" value="PsaN"/>
    <property type="match status" value="1"/>
</dbReference>
<dbReference type="PANTHER" id="PTHR31476:SF5">
    <property type="entry name" value="UBIQUITIN CARBOXYL-TERMINAL HYDROLASE FAMILY PROTEIN"/>
    <property type="match status" value="1"/>
</dbReference>
<evidence type="ECO:0000256" key="5">
    <source>
        <dbReference type="ARBA" id="ARBA00022640"/>
    </source>
</evidence>
<dbReference type="PANTHER" id="PTHR31476">
    <property type="entry name" value="PROTEIN WHAT'S THIS FACTOR 1 HOMOLOG, CHLOROPLASTIC"/>
    <property type="match status" value="1"/>
</dbReference>
<keyword evidence="5" id="KW-0934">Plastid</keyword>
<evidence type="ECO:0000256" key="7">
    <source>
        <dbReference type="ARBA" id="ARBA00023078"/>
    </source>
</evidence>
<keyword evidence="4" id="KW-0602">Photosynthesis</keyword>
<feature type="domain" description="PORR" evidence="10">
    <location>
        <begin position="32"/>
        <end position="163"/>
    </location>
</feature>
<evidence type="ECO:0000259" key="10">
    <source>
        <dbReference type="Pfam" id="PF11955"/>
    </source>
</evidence>
<dbReference type="InterPro" id="IPR021099">
    <property type="entry name" value="PORR_domain"/>
</dbReference>
<gene>
    <name evidence="11" type="ORF">HID58_001826</name>
</gene>
<evidence type="ECO:0000313" key="11">
    <source>
        <dbReference type="EMBL" id="KAH0942189.1"/>
    </source>
</evidence>